<dbReference type="Pfam" id="PF20150">
    <property type="entry name" value="2EXR"/>
    <property type="match status" value="1"/>
</dbReference>
<dbReference type="EMBL" id="CAUWAG010000010">
    <property type="protein sequence ID" value="CAJ2507411.1"/>
    <property type="molecule type" value="Genomic_DNA"/>
</dbReference>
<evidence type="ECO:0000259" key="1">
    <source>
        <dbReference type="Pfam" id="PF20150"/>
    </source>
</evidence>
<protein>
    <submittedName>
        <fullName evidence="2">Uu.00g085970.m01.CDS01</fullName>
    </submittedName>
</protein>
<dbReference type="Proteomes" id="UP001295740">
    <property type="component" value="Unassembled WGS sequence"/>
</dbReference>
<keyword evidence="3" id="KW-1185">Reference proteome</keyword>
<accession>A0AAI8YJQ8</accession>
<name>A0AAI8YJQ8_9PEZI</name>
<comment type="caution">
    <text evidence="2">The sequence shown here is derived from an EMBL/GenBank/DDBJ whole genome shotgun (WGS) entry which is preliminary data.</text>
</comment>
<dbReference type="AlphaFoldDB" id="A0AAI8YJQ8"/>
<dbReference type="PANTHER" id="PTHR35910">
    <property type="entry name" value="2EXR DOMAIN-CONTAINING PROTEIN"/>
    <property type="match status" value="1"/>
</dbReference>
<evidence type="ECO:0000313" key="2">
    <source>
        <dbReference type="EMBL" id="CAJ2507411.1"/>
    </source>
</evidence>
<reference evidence="2" key="1">
    <citation type="submission" date="2023-10" db="EMBL/GenBank/DDBJ databases">
        <authorList>
            <person name="Hackl T."/>
        </authorList>
    </citation>
    <scope>NUCLEOTIDE SEQUENCE</scope>
</reference>
<evidence type="ECO:0000313" key="3">
    <source>
        <dbReference type="Proteomes" id="UP001295740"/>
    </source>
</evidence>
<proteinExistence type="predicted"/>
<dbReference type="PANTHER" id="PTHR35910:SF1">
    <property type="entry name" value="2EXR DOMAIN-CONTAINING PROTEIN"/>
    <property type="match status" value="1"/>
</dbReference>
<gene>
    <name evidence="2" type="ORF">KHLLAP_LOCUS7879</name>
</gene>
<sequence length="197" mass="22933">MSQLKEFTLFSKLPTELRLAVWRCYALPKGPLVHVISSEDRRLTGRIDTNIDAAHDELMWTTRVVLRVNQEARHEVSQGRQLVRLVQTAKALGYHSGSWLKTLHNPDWPQLGYFVGQDRWNQEPLFVNWDLDLFYFRNVRMYTHYYHEDALQRIKLMALEVIRSNIGHEEVAGGSTIFDNFRDGASQSVFDLETATP</sequence>
<feature type="domain" description="2EXR" evidence="1">
    <location>
        <begin position="7"/>
        <end position="82"/>
    </location>
</feature>
<dbReference type="InterPro" id="IPR045518">
    <property type="entry name" value="2EXR"/>
</dbReference>
<organism evidence="2 3">
    <name type="scientific">Anthostomella pinea</name>
    <dbReference type="NCBI Taxonomy" id="933095"/>
    <lineage>
        <taxon>Eukaryota</taxon>
        <taxon>Fungi</taxon>
        <taxon>Dikarya</taxon>
        <taxon>Ascomycota</taxon>
        <taxon>Pezizomycotina</taxon>
        <taxon>Sordariomycetes</taxon>
        <taxon>Xylariomycetidae</taxon>
        <taxon>Xylariales</taxon>
        <taxon>Xylariaceae</taxon>
        <taxon>Anthostomella</taxon>
    </lineage>
</organism>